<dbReference type="AlphaFoldDB" id="A0A0C3J0P6"/>
<dbReference type="InParanoid" id="A0A0C3J0P6"/>
<dbReference type="Proteomes" id="UP000054217">
    <property type="component" value="Unassembled WGS sequence"/>
</dbReference>
<evidence type="ECO:0000313" key="1">
    <source>
        <dbReference type="EMBL" id="KIO02658.1"/>
    </source>
</evidence>
<gene>
    <name evidence="1" type="ORF">M404DRAFT_1002256</name>
</gene>
<keyword evidence="2" id="KW-1185">Reference proteome</keyword>
<name>A0A0C3J0P6_PISTI</name>
<dbReference type="HOGENOM" id="CLU_2832219_0_0_1"/>
<proteinExistence type="predicted"/>
<protein>
    <submittedName>
        <fullName evidence="1">Uncharacterized protein</fullName>
    </submittedName>
</protein>
<accession>A0A0C3J0P6</accession>
<reference evidence="2" key="2">
    <citation type="submission" date="2015-01" db="EMBL/GenBank/DDBJ databases">
        <title>Evolutionary Origins and Diversification of the Mycorrhizal Mutualists.</title>
        <authorList>
            <consortium name="DOE Joint Genome Institute"/>
            <consortium name="Mycorrhizal Genomics Consortium"/>
            <person name="Kohler A."/>
            <person name="Kuo A."/>
            <person name="Nagy L.G."/>
            <person name="Floudas D."/>
            <person name="Copeland A."/>
            <person name="Barry K.W."/>
            <person name="Cichocki N."/>
            <person name="Veneault-Fourrey C."/>
            <person name="LaButti K."/>
            <person name="Lindquist E.A."/>
            <person name="Lipzen A."/>
            <person name="Lundell T."/>
            <person name="Morin E."/>
            <person name="Murat C."/>
            <person name="Riley R."/>
            <person name="Ohm R."/>
            <person name="Sun H."/>
            <person name="Tunlid A."/>
            <person name="Henrissat B."/>
            <person name="Grigoriev I.V."/>
            <person name="Hibbett D.S."/>
            <person name="Martin F."/>
        </authorList>
    </citation>
    <scope>NUCLEOTIDE SEQUENCE [LARGE SCALE GENOMIC DNA]</scope>
    <source>
        <strain evidence="2">Marx 270</strain>
    </source>
</reference>
<reference evidence="1 2" key="1">
    <citation type="submission" date="2014-04" db="EMBL/GenBank/DDBJ databases">
        <authorList>
            <consortium name="DOE Joint Genome Institute"/>
            <person name="Kuo A."/>
            <person name="Kohler A."/>
            <person name="Costa M.D."/>
            <person name="Nagy L.G."/>
            <person name="Floudas D."/>
            <person name="Copeland A."/>
            <person name="Barry K.W."/>
            <person name="Cichocki N."/>
            <person name="Veneault-Fourrey C."/>
            <person name="LaButti K."/>
            <person name="Lindquist E.A."/>
            <person name="Lipzen A."/>
            <person name="Lundell T."/>
            <person name="Morin E."/>
            <person name="Murat C."/>
            <person name="Sun H."/>
            <person name="Tunlid A."/>
            <person name="Henrissat B."/>
            <person name="Grigoriev I.V."/>
            <person name="Hibbett D.S."/>
            <person name="Martin F."/>
            <person name="Nordberg H.P."/>
            <person name="Cantor M.N."/>
            <person name="Hua S.X."/>
        </authorList>
    </citation>
    <scope>NUCLEOTIDE SEQUENCE [LARGE SCALE GENOMIC DNA]</scope>
    <source>
        <strain evidence="1 2">Marx 270</strain>
    </source>
</reference>
<organism evidence="1 2">
    <name type="scientific">Pisolithus tinctorius Marx 270</name>
    <dbReference type="NCBI Taxonomy" id="870435"/>
    <lineage>
        <taxon>Eukaryota</taxon>
        <taxon>Fungi</taxon>
        <taxon>Dikarya</taxon>
        <taxon>Basidiomycota</taxon>
        <taxon>Agaricomycotina</taxon>
        <taxon>Agaricomycetes</taxon>
        <taxon>Agaricomycetidae</taxon>
        <taxon>Boletales</taxon>
        <taxon>Sclerodermatineae</taxon>
        <taxon>Pisolithaceae</taxon>
        <taxon>Pisolithus</taxon>
    </lineage>
</organism>
<evidence type="ECO:0000313" key="2">
    <source>
        <dbReference type="Proteomes" id="UP000054217"/>
    </source>
</evidence>
<sequence length="66" mass="7629">MPEPNICYLLPSNSDDALLMLAFAQNRPIWNSYNQEYHGTVFVYCFRQMRRTGASGTLFEREPLPG</sequence>
<dbReference type="EMBL" id="KN831981">
    <property type="protein sequence ID" value="KIO02658.1"/>
    <property type="molecule type" value="Genomic_DNA"/>
</dbReference>